<comment type="catalytic activity">
    <reaction evidence="4">
        <text>L-glutamate + NAD(+) + H2O = 2-oxoglutarate + NH4(+) + NADH + H(+)</text>
        <dbReference type="Rhea" id="RHEA:15133"/>
        <dbReference type="ChEBI" id="CHEBI:15377"/>
        <dbReference type="ChEBI" id="CHEBI:15378"/>
        <dbReference type="ChEBI" id="CHEBI:16810"/>
        <dbReference type="ChEBI" id="CHEBI:28938"/>
        <dbReference type="ChEBI" id="CHEBI:29985"/>
        <dbReference type="ChEBI" id="CHEBI:57540"/>
        <dbReference type="ChEBI" id="CHEBI:57945"/>
        <dbReference type="EC" id="1.4.1.2"/>
    </reaction>
</comment>
<evidence type="ECO:0000256" key="4">
    <source>
        <dbReference type="PIRNR" id="PIRNR000184"/>
    </source>
</evidence>
<dbReference type="Pfam" id="PF00208">
    <property type="entry name" value="ELFV_dehydrog"/>
    <property type="match status" value="1"/>
</dbReference>
<dbReference type="InterPro" id="IPR036291">
    <property type="entry name" value="NAD(P)-bd_dom_sf"/>
</dbReference>
<evidence type="ECO:0000256" key="3">
    <source>
        <dbReference type="ARBA" id="ARBA00023027"/>
    </source>
</evidence>
<sequence length="1052" mass="118536">MASPAPNGVQNKLLDTVIRTPGREPSPQPTHLSVPGSAHHRVLQEEGPGYVAPKFEGKEQQMETVMDQVEEKGFIPADFVESETNWFYNELGIDDSYFATESVEAIVNHIHSLYAAKIAAYARDDKRLEIRLDKEAADHAVYIDTSKPGVSNMEGPQYERRIDQKYLNGSASSSQYRVETFRSAGLLPGGNEQQLRCYFVYQCEFADTDASANETQIEKIGEKRFLQKATKNTKEIYQQVLENAVMRTGPVIESFDIEGSREKRLVIAYKQGSALGLFSALSDLYHYYGLTSSRKYVEQFSNGYTVMSIYLRPAPQSVSSARHPPIEASIHQIIKEVSLLYCIPQNKLQLHFASGRLSLQETIYAHCVWVFVGHFLNRLGSEYTTLSSILNNDNSVHAELLSKLKRRLRTETFTADYILEIINEYPDLIHSLYLAFANTHYVQTRGEQDDFIPTLSYLRLKVDRVLSDSELEELIAKTVTNEHHAMVMTAFRTFNASVLKTNFYTPTKVALSFRLNPTFLPPAEYPQPLYGMFLVISSEFRGFHLRFRDIARGGIRIVKSRSSEAYAINARSLFDENYNLANTQQRKNKDIPEGGSKGVILLDVRHQDKARVAFEKYIDSILDLLLPPSSPGIKDPIVDLHGKQEILFMGPDENTADLVDWATEHARARGAPWWKSFFTGKSPKLGGIPHDRYGMTTLSVREYVLGIYRKLSLDQTKIRKLQTGGPDGDLGSNEILLGNERYTAIVDGSGVLVDPNGIDRDELVRLAKNRVMISQFDIQKLSPAGYRVLVEENNVKLPTGETVNNGTQFRNTFHLRDGSAFDLFVPCGGRPESIDLSSANKLIVDGKCTIPYMVEGANLFITQDAKLRLEKAGCILYKDASANKGGVTSSSLEVLASLSFDDPGFIEHMCVREDGSAPQFYDDYVKQVQQTIRNNAALEFEAIWREHQATGELRSILSDKLSVAITKLDEELQNTELWDNIELRKSVLSDALPNLLLQKIGLETIMQRVPENYLRAIFGSYLASRFVYEYGISASQFGFFAFMNKRMARLGQ</sequence>
<evidence type="ECO:0000256" key="2">
    <source>
        <dbReference type="ARBA" id="ARBA00023002"/>
    </source>
</evidence>
<dbReference type="SMART" id="SM00839">
    <property type="entry name" value="ELFV_dehydrog"/>
    <property type="match status" value="1"/>
</dbReference>
<accession>A0A8H4IGX0</accession>
<dbReference type="PANTHER" id="PTHR11606:SF24">
    <property type="entry name" value="NAD-SPECIFIC GLUTAMATE DEHYDROGENASE"/>
    <property type="match status" value="1"/>
</dbReference>
<dbReference type="InterPro" id="IPR006096">
    <property type="entry name" value="Glu/Leu/Phe/Val/Trp_DH_C"/>
</dbReference>
<comment type="function">
    <text evidence="4">NAD(+)-dependent glutamate dehydrogenase which degrades glutamate to ammonia and alpha-ketoglutarate.</text>
</comment>
<dbReference type="InterPro" id="IPR056365">
    <property type="entry name" value="NAD-GDH_2nd"/>
</dbReference>
<dbReference type="Proteomes" id="UP000572817">
    <property type="component" value="Unassembled WGS sequence"/>
</dbReference>
<gene>
    <name evidence="6" type="ORF">GTA08_BOTSDO10745</name>
</gene>
<keyword evidence="2 4" id="KW-0560">Oxidoreductase</keyword>
<dbReference type="InterPro" id="IPR046346">
    <property type="entry name" value="Aminoacid_DH-like_N_sf"/>
</dbReference>
<dbReference type="EMBL" id="WWBZ02000082">
    <property type="protein sequence ID" value="KAF4300906.1"/>
    <property type="molecule type" value="Genomic_DNA"/>
</dbReference>
<comment type="similarity">
    <text evidence="1 4">Belongs to the Glu/Leu/Phe/Val dehydrogenases family.</text>
</comment>
<dbReference type="OrthoDB" id="184415at2759"/>
<dbReference type="PANTHER" id="PTHR11606">
    <property type="entry name" value="GLUTAMATE DEHYDROGENASE"/>
    <property type="match status" value="1"/>
</dbReference>
<evidence type="ECO:0000313" key="6">
    <source>
        <dbReference type="EMBL" id="KAF4300906.1"/>
    </source>
</evidence>
<evidence type="ECO:0000256" key="1">
    <source>
        <dbReference type="ARBA" id="ARBA00006382"/>
    </source>
</evidence>
<evidence type="ECO:0000259" key="5">
    <source>
        <dbReference type="SMART" id="SM00839"/>
    </source>
</evidence>
<dbReference type="SUPFAM" id="SSF53223">
    <property type="entry name" value="Aminoacid dehydrogenase-like, N-terminal domain"/>
    <property type="match status" value="1"/>
</dbReference>
<reference evidence="6" key="1">
    <citation type="submission" date="2020-04" db="EMBL/GenBank/DDBJ databases">
        <title>Genome Assembly and Annotation of Botryosphaeria dothidea sdau 11-99, a Latent Pathogen of Apple Fruit Ring Rot in China.</title>
        <authorList>
            <person name="Yu C."/>
            <person name="Diao Y."/>
            <person name="Lu Q."/>
            <person name="Zhao J."/>
            <person name="Cui S."/>
            <person name="Peng C."/>
            <person name="He B."/>
            <person name="Liu H."/>
        </authorList>
    </citation>
    <scope>NUCLEOTIDE SEQUENCE [LARGE SCALE GENOMIC DNA]</scope>
    <source>
        <strain evidence="6">Sdau11-99</strain>
    </source>
</reference>
<dbReference type="Pfam" id="PF23147">
    <property type="entry name" value="GDH2_N"/>
    <property type="match status" value="1"/>
</dbReference>
<dbReference type="InterPro" id="IPR016210">
    <property type="entry name" value="NAD-GDH_euk"/>
</dbReference>
<dbReference type="GO" id="GO:0006538">
    <property type="term" value="P:L-glutamate catabolic process"/>
    <property type="evidence" value="ECO:0007669"/>
    <property type="project" value="UniProtKB-UniRule"/>
</dbReference>
<dbReference type="InterPro" id="IPR055480">
    <property type="entry name" value="NAD-GDH_N"/>
</dbReference>
<dbReference type="Gene3D" id="3.40.50.720">
    <property type="entry name" value="NAD(P)-binding Rossmann-like Domain"/>
    <property type="match status" value="1"/>
</dbReference>
<keyword evidence="7" id="KW-1185">Reference proteome</keyword>
<dbReference type="PIRSF" id="PIRSF000184">
    <property type="entry name" value="GDH_NAD"/>
    <property type="match status" value="1"/>
</dbReference>
<dbReference type="Pfam" id="PF23152">
    <property type="entry name" value="GDH_2nd"/>
    <property type="match status" value="1"/>
</dbReference>
<dbReference type="GO" id="GO:0005739">
    <property type="term" value="C:mitochondrion"/>
    <property type="evidence" value="ECO:0007669"/>
    <property type="project" value="UniProtKB-UniRule"/>
</dbReference>
<dbReference type="AlphaFoldDB" id="A0A8H4IGX0"/>
<proteinExistence type="inferred from homology"/>
<dbReference type="EC" id="1.4.1.2" evidence="4"/>
<dbReference type="SUPFAM" id="SSF51735">
    <property type="entry name" value="NAD(P)-binding Rossmann-fold domains"/>
    <property type="match status" value="1"/>
</dbReference>
<organism evidence="6 7">
    <name type="scientific">Botryosphaeria dothidea</name>
    <dbReference type="NCBI Taxonomy" id="55169"/>
    <lineage>
        <taxon>Eukaryota</taxon>
        <taxon>Fungi</taxon>
        <taxon>Dikarya</taxon>
        <taxon>Ascomycota</taxon>
        <taxon>Pezizomycotina</taxon>
        <taxon>Dothideomycetes</taxon>
        <taxon>Dothideomycetes incertae sedis</taxon>
        <taxon>Botryosphaeriales</taxon>
        <taxon>Botryosphaeriaceae</taxon>
        <taxon>Botryosphaeria</taxon>
    </lineage>
</organism>
<evidence type="ECO:0000313" key="7">
    <source>
        <dbReference type="Proteomes" id="UP000572817"/>
    </source>
</evidence>
<feature type="domain" description="Glutamate/phenylalanine/leucine/valine/L-tryptophan dehydrogenase C-terminal" evidence="5">
    <location>
        <begin position="687"/>
        <end position="951"/>
    </location>
</feature>
<name>A0A8H4IGX0_9PEZI</name>
<comment type="caution">
    <text evidence="6">The sequence shown here is derived from an EMBL/GenBank/DDBJ whole genome shotgun (WGS) entry which is preliminary data.</text>
</comment>
<protein>
    <recommendedName>
        <fullName evidence="4">NAD-specific glutamate dehydrogenase</fullName>
        <ecNumber evidence="4">1.4.1.2</ecNumber>
    </recommendedName>
</protein>
<keyword evidence="3 4" id="KW-0520">NAD</keyword>
<dbReference type="GO" id="GO:0004352">
    <property type="term" value="F:glutamate dehydrogenase (NAD+) activity"/>
    <property type="evidence" value="ECO:0007669"/>
    <property type="project" value="UniProtKB-UniRule"/>
</dbReference>